<keyword evidence="3" id="KW-0813">Transport</keyword>
<evidence type="ECO:0000256" key="2">
    <source>
        <dbReference type="ARBA" id="ARBA00006669"/>
    </source>
</evidence>
<proteinExistence type="inferred from homology"/>
<dbReference type="InterPro" id="IPR006419">
    <property type="entry name" value="NMN_transpt_PnuC"/>
</dbReference>
<comment type="caution">
    <text evidence="9">The sequence shown here is derived from an EMBL/GenBank/DDBJ whole genome shotgun (WGS) entry which is preliminary data.</text>
</comment>
<keyword evidence="5 8" id="KW-0812">Transmembrane</keyword>
<feature type="transmembrane region" description="Helical" evidence="8">
    <location>
        <begin position="117"/>
        <end position="137"/>
    </location>
</feature>
<keyword evidence="4" id="KW-1003">Cell membrane</keyword>
<dbReference type="Pfam" id="PF04973">
    <property type="entry name" value="NMN_transporter"/>
    <property type="match status" value="1"/>
</dbReference>
<evidence type="ECO:0000256" key="5">
    <source>
        <dbReference type="ARBA" id="ARBA00022692"/>
    </source>
</evidence>
<evidence type="ECO:0000256" key="6">
    <source>
        <dbReference type="ARBA" id="ARBA00022989"/>
    </source>
</evidence>
<accession>A0ABS6BQF1</accession>
<keyword evidence="10" id="KW-1185">Reference proteome</keyword>
<feature type="transmembrane region" description="Helical" evidence="8">
    <location>
        <begin position="79"/>
        <end position="97"/>
    </location>
</feature>
<sequence>MKIKNWNLYEIVWLLFFSMIAIILTIIWKDTLFGFSVFITGVLCVILAAKGSLWTYIFGMYNTFGYAYLAFNNGLFGEMGLNLLFFAPMNIVGFIMWRKCMSGSIVEMKGLQKKDKVLTAIICILGSFALGLALSFINGQNTPYIDAITDILSIVATFLMVWRFKEQWLLYIVLNIFTIVMWTIRTVNGSPDGVMMIVMWSAYLVNAIYGYYNWNKGATKAKEISLL</sequence>
<evidence type="ECO:0000256" key="3">
    <source>
        <dbReference type="ARBA" id="ARBA00022448"/>
    </source>
</evidence>
<feature type="transmembrane region" description="Helical" evidence="8">
    <location>
        <begin position="35"/>
        <end position="59"/>
    </location>
</feature>
<name>A0ABS6BQF1_9CLOT</name>
<dbReference type="NCBIfam" id="TIGR01528">
    <property type="entry name" value="NMN_trans_PnuC"/>
    <property type="match status" value="1"/>
</dbReference>
<dbReference type="PANTHER" id="PTHR36122">
    <property type="entry name" value="NICOTINAMIDE RIBOSIDE TRANSPORTER PNUC"/>
    <property type="match status" value="1"/>
</dbReference>
<gene>
    <name evidence="9" type="primary">pnuC</name>
    <name evidence="9" type="ORF">KPL37_01780</name>
</gene>
<evidence type="ECO:0000256" key="4">
    <source>
        <dbReference type="ARBA" id="ARBA00022475"/>
    </source>
</evidence>
<keyword evidence="6 8" id="KW-1133">Transmembrane helix</keyword>
<evidence type="ECO:0000256" key="7">
    <source>
        <dbReference type="ARBA" id="ARBA00023136"/>
    </source>
</evidence>
<feature type="transmembrane region" description="Helical" evidence="8">
    <location>
        <begin position="6"/>
        <end position="28"/>
    </location>
</feature>
<dbReference type="RefSeq" id="WP_216145551.1">
    <property type="nucleotide sequence ID" value="NZ_JAHLDV010000002.1"/>
</dbReference>
<organism evidence="9 10">
    <name type="scientific">Clostridium frigoris</name>
    <dbReference type="NCBI Taxonomy" id="205327"/>
    <lineage>
        <taxon>Bacteria</taxon>
        <taxon>Bacillati</taxon>
        <taxon>Bacillota</taxon>
        <taxon>Clostridia</taxon>
        <taxon>Eubacteriales</taxon>
        <taxon>Clostridiaceae</taxon>
        <taxon>Clostridium</taxon>
    </lineage>
</organism>
<dbReference type="PANTHER" id="PTHR36122:SF2">
    <property type="entry name" value="NICOTINAMIDE RIBOSIDE TRANSPORTER PNUC"/>
    <property type="match status" value="1"/>
</dbReference>
<feature type="transmembrane region" description="Helical" evidence="8">
    <location>
        <begin position="193"/>
        <end position="212"/>
    </location>
</feature>
<evidence type="ECO:0000256" key="1">
    <source>
        <dbReference type="ARBA" id="ARBA00004651"/>
    </source>
</evidence>
<evidence type="ECO:0000313" key="10">
    <source>
        <dbReference type="Proteomes" id="UP000776252"/>
    </source>
</evidence>
<comment type="similarity">
    <text evidence="2">Belongs to the nicotinamide ribonucleoside (NR) uptake permease (TC 4.B.1) family.</text>
</comment>
<evidence type="ECO:0000313" key="9">
    <source>
        <dbReference type="EMBL" id="MBU3158500.1"/>
    </source>
</evidence>
<keyword evidence="7 8" id="KW-0472">Membrane</keyword>
<evidence type="ECO:0000256" key="8">
    <source>
        <dbReference type="SAM" id="Phobius"/>
    </source>
</evidence>
<dbReference type="Proteomes" id="UP000776252">
    <property type="component" value="Unassembled WGS sequence"/>
</dbReference>
<dbReference type="EMBL" id="JAHLDV010000002">
    <property type="protein sequence ID" value="MBU3158500.1"/>
    <property type="molecule type" value="Genomic_DNA"/>
</dbReference>
<comment type="subcellular location">
    <subcellularLocation>
        <location evidence="1">Cell membrane</location>
        <topology evidence="1">Multi-pass membrane protein</topology>
    </subcellularLocation>
</comment>
<protein>
    <submittedName>
        <fullName evidence="9">Nicotinamide riboside transporter PnuC</fullName>
    </submittedName>
</protein>
<feature type="transmembrane region" description="Helical" evidence="8">
    <location>
        <begin position="168"/>
        <end position="187"/>
    </location>
</feature>
<reference evidence="9 10" key="1">
    <citation type="submission" date="2021-06" db="EMBL/GenBank/DDBJ databases">
        <title>Clostridia strains as spoilage organisms.</title>
        <authorList>
            <person name="Wambui J."/>
            <person name="Stephan R."/>
            <person name="Stevens M.J.A."/>
        </authorList>
    </citation>
    <scope>NUCLEOTIDE SEQUENCE [LARGE SCALE GENOMIC DNA]</scope>
    <source>
        <strain evidence="9 10">DSM 14204</strain>
    </source>
</reference>